<organism evidence="1 2">
    <name type="scientific">Phaseolus coccineus</name>
    <name type="common">Scarlet runner bean</name>
    <name type="synonym">Phaseolus multiflorus</name>
    <dbReference type="NCBI Taxonomy" id="3886"/>
    <lineage>
        <taxon>Eukaryota</taxon>
        <taxon>Viridiplantae</taxon>
        <taxon>Streptophyta</taxon>
        <taxon>Embryophyta</taxon>
        <taxon>Tracheophyta</taxon>
        <taxon>Spermatophyta</taxon>
        <taxon>Magnoliopsida</taxon>
        <taxon>eudicotyledons</taxon>
        <taxon>Gunneridae</taxon>
        <taxon>Pentapetalae</taxon>
        <taxon>rosids</taxon>
        <taxon>fabids</taxon>
        <taxon>Fabales</taxon>
        <taxon>Fabaceae</taxon>
        <taxon>Papilionoideae</taxon>
        <taxon>50 kb inversion clade</taxon>
        <taxon>NPAAA clade</taxon>
        <taxon>indigoferoid/millettioid clade</taxon>
        <taxon>Phaseoleae</taxon>
        <taxon>Phaseolus</taxon>
    </lineage>
</organism>
<reference evidence="1 2" key="1">
    <citation type="submission" date="2024-01" db="EMBL/GenBank/DDBJ databases">
        <title>The genomes of 5 underutilized Papilionoideae crops provide insights into root nodulation and disease resistanc.</title>
        <authorList>
            <person name="Jiang F."/>
        </authorList>
    </citation>
    <scope>NUCLEOTIDE SEQUENCE [LARGE SCALE GENOMIC DNA]</scope>
    <source>
        <strain evidence="1">JINMINGXINNONG_FW02</strain>
        <tissue evidence="1">Leaves</tissue>
    </source>
</reference>
<evidence type="ECO:0000313" key="1">
    <source>
        <dbReference type="EMBL" id="KAK7377789.1"/>
    </source>
</evidence>
<accession>A0AAN9NQX1</accession>
<dbReference type="Gene3D" id="3.30.420.150">
    <property type="entry name" value="Exopolyphosphatase. Domain 2"/>
    <property type="match status" value="1"/>
</dbReference>
<keyword evidence="2" id="KW-1185">Reference proteome</keyword>
<comment type="caution">
    <text evidence="1">The sequence shown here is derived from an EMBL/GenBank/DDBJ whole genome shotgun (WGS) entry which is preliminary data.</text>
</comment>
<dbReference type="AlphaFoldDB" id="A0AAN9NQX1"/>
<protein>
    <submittedName>
        <fullName evidence="1">Uncharacterized protein</fullName>
    </submittedName>
</protein>
<sequence>MKKNPSREIVLEALKLNEPCSHPNCTFGGIWDGGKGNAKPSYLLLSEERVPFVCMDIAYQYRLLVDGFGLDPLQEITVAKEIEYEDFIVEITASCHSHRSYIITA</sequence>
<dbReference type="Proteomes" id="UP001374584">
    <property type="component" value="Unassembled WGS sequence"/>
</dbReference>
<name>A0AAN9NQX1_PHACN</name>
<proteinExistence type="predicted"/>
<dbReference type="EMBL" id="JAYMYR010000002">
    <property type="protein sequence ID" value="KAK7377789.1"/>
    <property type="molecule type" value="Genomic_DNA"/>
</dbReference>
<evidence type="ECO:0000313" key="2">
    <source>
        <dbReference type="Proteomes" id="UP001374584"/>
    </source>
</evidence>
<gene>
    <name evidence="1" type="ORF">VNO80_03221</name>
</gene>